<dbReference type="EMBL" id="MSCL01000001">
    <property type="protein sequence ID" value="PQJ75148.1"/>
    <property type="molecule type" value="Genomic_DNA"/>
</dbReference>
<proteinExistence type="predicted"/>
<feature type="domain" description="VWFA" evidence="2">
    <location>
        <begin position="35"/>
        <end position="183"/>
    </location>
</feature>
<dbReference type="AlphaFoldDB" id="A0A2S7WBZ7"/>
<keyword evidence="4" id="KW-1185">Reference proteome</keyword>
<reference evidence="3 4" key="1">
    <citation type="submission" date="2016-12" db="EMBL/GenBank/DDBJ databases">
        <title>Trade-off between light-utilization and light-protection in marine flavobacteria.</title>
        <authorList>
            <person name="Kumagai Y."/>
            <person name="Yoshizawa S."/>
            <person name="Kogure K."/>
            <person name="Iwasaki W."/>
        </authorList>
    </citation>
    <scope>NUCLEOTIDE SEQUENCE [LARGE SCALE GENOMIC DNA]</scope>
    <source>
        <strain evidence="3 4">KCTC 22729</strain>
    </source>
</reference>
<evidence type="ECO:0000313" key="4">
    <source>
        <dbReference type="Proteomes" id="UP000237608"/>
    </source>
</evidence>
<comment type="caution">
    <text evidence="3">The sequence shown here is derived from an EMBL/GenBank/DDBJ whole genome shotgun (WGS) entry which is preliminary data.</text>
</comment>
<keyword evidence="1" id="KW-0732">Signal</keyword>
<dbReference type="InterPro" id="IPR036465">
    <property type="entry name" value="vWFA_dom_sf"/>
</dbReference>
<accession>A0A2S7WBZ7</accession>
<organism evidence="3 4">
    <name type="scientific">Polaribacter gangjinensis</name>
    <dbReference type="NCBI Taxonomy" id="574710"/>
    <lineage>
        <taxon>Bacteria</taxon>
        <taxon>Pseudomonadati</taxon>
        <taxon>Bacteroidota</taxon>
        <taxon>Flavobacteriia</taxon>
        <taxon>Flavobacteriales</taxon>
        <taxon>Flavobacteriaceae</taxon>
    </lineage>
</organism>
<evidence type="ECO:0000313" key="3">
    <source>
        <dbReference type="EMBL" id="PQJ75148.1"/>
    </source>
</evidence>
<name>A0A2S7WBZ7_9FLAO</name>
<sequence>MKSLILKTTALFFICTQIGFANPTSSKKVKKQTIKMAILLDTSNSMDGLIDQAKAQLWQIVNELSYAKYGITKPDLEISIYEYGNASLAAEEGFIRMVLPFNSDLDEISEKLFSLKTNGGSEYCGQVIDMAVKELAWGKNEDDLKLLFIAGNEPFTQGKVSYKEAISTAKEKGILVNTIFCGDYSNGISGMWKDGAALGGGDYMTIDHNKKIVQIITPYDDEIIILNKKLNGTYIYYGEKGSENKSKQYKQDVNAAELNEMVIVNRAISKSSRLYENSTWDLVDALEKKNVDLEKIDKKSLPKELQNKSASELKNFIALKTKERKEIQTKIRELDTKRKKFIATKQLETNEKDVLENVMIQSIKKQALLKNYSW</sequence>
<dbReference type="CDD" id="cd00198">
    <property type="entry name" value="vWFA"/>
    <property type="match status" value="1"/>
</dbReference>
<feature type="signal peptide" evidence="1">
    <location>
        <begin position="1"/>
        <end position="21"/>
    </location>
</feature>
<dbReference type="InterPro" id="IPR002035">
    <property type="entry name" value="VWF_A"/>
</dbReference>
<evidence type="ECO:0000259" key="2">
    <source>
        <dbReference type="PROSITE" id="PS50234"/>
    </source>
</evidence>
<gene>
    <name evidence="3" type="ORF">BTO13_07765</name>
</gene>
<dbReference type="Gene3D" id="3.40.50.410">
    <property type="entry name" value="von Willebrand factor, type A domain"/>
    <property type="match status" value="1"/>
</dbReference>
<dbReference type="Proteomes" id="UP000237608">
    <property type="component" value="Unassembled WGS sequence"/>
</dbReference>
<dbReference type="OrthoDB" id="5827268at2"/>
<protein>
    <recommendedName>
        <fullName evidence="2">VWFA domain-containing protein</fullName>
    </recommendedName>
</protein>
<evidence type="ECO:0000256" key="1">
    <source>
        <dbReference type="SAM" id="SignalP"/>
    </source>
</evidence>
<feature type="chain" id="PRO_5015503750" description="VWFA domain-containing protein" evidence="1">
    <location>
        <begin position="22"/>
        <end position="374"/>
    </location>
</feature>
<dbReference type="SUPFAM" id="SSF53300">
    <property type="entry name" value="vWA-like"/>
    <property type="match status" value="1"/>
</dbReference>
<dbReference type="RefSeq" id="WP_105046290.1">
    <property type="nucleotide sequence ID" value="NZ_CP150662.1"/>
</dbReference>
<dbReference type="PROSITE" id="PS50234">
    <property type="entry name" value="VWFA"/>
    <property type="match status" value="1"/>
</dbReference>